<dbReference type="FunFam" id="3.30.70.270:FF:000001">
    <property type="entry name" value="Diguanylate cyclase domain protein"/>
    <property type="match status" value="1"/>
</dbReference>
<evidence type="ECO:0000259" key="3">
    <source>
        <dbReference type="PROSITE" id="PS50883"/>
    </source>
</evidence>
<dbReference type="Gene3D" id="3.30.450.40">
    <property type="match status" value="2"/>
</dbReference>
<dbReference type="InterPro" id="IPR043128">
    <property type="entry name" value="Rev_trsase/Diguanyl_cyclase"/>
</dbReference>
<dbReference type="PROSITE" id="PS50887">
    <property type="entry name" value="GGDEF"/>
    <property type="match status" value="1"/>
</dbReference>
<comment type="cofactor">
    <cofactor evidence="1">
        <name>Mg(2+)</name>
        <dbReference type="ChEBI" id="CHEBI:18420"/>
    </cofactor>
</comment>
<dbReference type="InterPro" id="IPR000160">
    <property type="entry name" value="GGDEF_dom"/>
</dbReference>
<evidence type="ECO:0000259" key="4">
    <source>
        <dbReference type="PROSITE" id="PS50887"/>
    </source>
</evidence>
<feature type="domain" description="GGDEF" evidence="4">
    <location>
        <begin position="437"/>
        <end position="570"/>
    </location>
</feature>
<protein>
    <submittedName>
        <fullName evidence="5">EAL domain-containing protein</fullName>
    </submittedName>
</protein>
<dbReference type="NCBIfam" id="TIGR00254">
    <property type="entry name" value="GGDEF"/>
    <property type="match status" value="1"/>
</dbReference>
<organism evidence="5 6">
    <name type="scientific">Thalassomonas viridans</name>
    <dbReference type="NCBI Taxonomy" id="137584"/>
    <lineage>
        <taxon>Bacteria</taxon>
        <taxon>Pseudomonadati</taxon>
        <taxon>Pseudomonadota</taxon>
        <taxon>Gammaproteobacteria</taxon>
        <taxon>Alteromonadales</taxon>
        <taxon>Colwelliaceae</taxon>
        <taxon>Thalassomonas</taxon>
    </lineage>
</organism>
<dbReference type="Gene3D" id="3.30.70.270">
    <property type="match status" value="1"/>
</dbReference>
<evidence type="ECO:0000256" key="2">
    <source>
        <dbReference type="SAM" id="Coils"/>
    </source>
</evidence>
<dbReference type="PROSITE" id="PS50883">
    <property type="entry name" value="EAL"/>
    <property type="match status" value="1"/>
</dbReference>
<name>A0AAE9Z299_9GAMM</name>
<reference evidence="5 6" key="2">
    <citation type="journal article" date="2022" name="Mar. Drugs">
        <title>Bioassay-Guided Fractionation Leads to the Detection of Cholic Acid Generated by the Rare Thalassomonas sp.</title>
        <authorList>
            <person name="Pheiffer F."/>
            <person name="Schneider Y.K."/>
            <person name="Hansen E.H."/>
            <person name="Andersen J.H."/>
            <person name="Isaksson J."/>
            <person name="Busche T."/>
            <person name="R C."/>
            <person name="Kalinowski J."/>
            <person name="Zyl L.V."/>
            <person name="Trindade M."/>
        </authorList>
    </citation>
    <scope>NUCLEOTIDE SEQUENCE [LARGE SCALE GENOMIC DNA]</scope>
    <source>
        <strain evidence="5 6">XOM25</strain>
    </source>
</reference>
<dbReference type="SUPFAM" id="SSF141868">
    <property type="entry name" value="EAL domain-like"/>
    <property type="match status" value="1"/>
</dbReference>
<dbReference type="CDD" id="cd01949">
    <property type="entry name" value="GGDEF"/>
    <property type="match status" value="1"/>
</dbReference>
<dbReference type="Proteomes" id="UP000032352">
    <property type="component" value="Chromosome"/>
</dbReference>
<dbReference type="InterPro" id="IPR052155">
    <property type="entry name" value="Biofilm_reg_signaling"/>
</dbReference>
<dbReference type="EMBL" id="CP059733">
    <property type="protein sequence ID" value="WDE05471.1"/>
    <property type="molecule type" value="Genomic_DNA"/>
</dbReference>
<dbReference type="InterPro" id="IPR003018">
    <property type="entry name" value="GAF"/>
</dbReference>
<sequence>MKNIQSGLLQLSELASTVTEMESFYPSLVSLIRSLLSTEDFHICLADADNRLTLTYAHSTGTPAAVSPDCLSRLVFDQGGPLHVNAVGMKQLKKSGKILSFNPACFDWLGVPLKRGREVIGVVALQTYQPGTAFAERDNQLLQFISEHLVTAIDRVNRRELLELSIKQRAGKLIQTNLELQREIAERQKAVKMHQALLAMSEITAGAHEIEVFYQLLHAEIKGLINADNLYIALLSKDKSRLSFPYYVDEFKAASEPRKLAGGLTELVLKRGCPILISSGQIHALTEQNKQQSEPFIYLTAQGRMPESWLAAPLMEQGEIFGVLAIQDYHNKDAYQKPDMELIRFVGQHIATAILRKRDLTKTLEHKAELERLVNERTQELQATNLNLRMQIEERRKAESQLYYDAHHDALTKLANRAMFSDRLTYAIRHLKRHPDYKFSVLFIDLDRFKLINDTLGHHTGDLFLVEIAARLKECVRENDVLARLGGDEFVVLLDAIQSQDDVEDIATRIIERIAQPFDLEGQILHSSASIGISLSRGHYQDADEILRDADAAMYQAKSLGRGRYVFFDESMREQLLASMTLEQELRVAINRQQFELHYQEISNLDCSQVIGFEALLRWQHPEKGLLSPNEFLFMAEETGMILEIENWVIAEVARQLLSWQYSAEYDNAFIAVNLSGKHLTQMNHLSKLIDNIRKNIALPQRLILEFNESAFEQHNEQALKGLRKLKNLGVKLALDDYGAGLSSLNFLYSYPFEIIKLDHSFVRSLKNNEKNLSVIRALHELGQDFGYRLVAEGIENEDTLKKLYAAGCEFGQGYYLNRPAKIARDDSSEDDNKHYA</sequence>
<dbReference type="GO" id="GO:0003824">
    <property type="term" value="F:catalytic activity"/>
    <property type="evidence" value="ECO:0007669"/>
    <property type="project" value="UniProtKB-ARBA"/>
</dbReference>
<accession>A0AAE9Z299</accession>
<dbReference type="CDD" id="cd01948">
    <property type="entry name" value="EAL"/>
    <property type="match status" value="1"/>
</dbReference>
<dbReference type="Pfam" id="PF00563">
    <property type="entry name" value="EAL"/>
    <property type="match status" value="1"/>
</dbReference>
<reference evidence="5 6" key="1">
    <citation type="journal article" date="2015" name="Genome Announc.">
        <title>Draft Genome Sequences of Marine Isolates of Thalassomonas viridans and Thalassomonas actiniarum.</title>
        <authorList>
            <person name="Olonade I."/>
            <person name="van Zyl L.J."/>
            <person name="Trindade M."/>
        </authorList>
    </citation>
    <scope>NUCLEOTIDE SEQUENCE [LARGE SCALE GENOMIC DNA]</scope>
    <source>
        <strain evidence="5 6">XOM25</strain>
    </source>
</reference>
<dbReference type="PANTHER" id="PTHR44757:SF2">
    <property type="entry name" value="BIOFILM ARCHITECTURE MAINTENANCE PROTEIN MBAA"/>
    <property type="match status" value="1"/>
</dbReference>
<evidence type="ECO:0000313" key="6">
    <source>
        <dbReference type="Proteomes" id="UP000032352"/>
    </source>
</evidence>
<dbReference type="SMART" id="SM00065">
    <property type="entry name" value="GAF"/>
    <property type="match status" value="2"/>
</dbReference>
<gene>
    <name evidence="5" type="ORF">SG34_000535</name>
</gene>
<proteinExistence type="predicted"/>
<keyword evidence="6" id="KW-1185">Reference proteome</keyword>
<dbReference type="AlphaFoldDB" id="A0AAE9Z299"/>
<dbReference type="InterPro" id="IPR029787">
    <property type="entry name" value="Nucleotide_cyclase"/>
</dbReference>
<dbReference type="InterPro" id="IPR029016">
    <property type="entry name" value="GAF-like_dom_sf"/>
</dbReference>
<dbReference type="PANTHER" id="PTHR44757">
    <property type="entry name" value="DIGUANYLATE CYCLASE DGCP"/>
    <property type="match status" value="1"/>
</dbReference>
<evidence type="ECO:0000313" key="5">
    <source>
        <dbReference type="EMBL" id="WDE05471.1"/>
    </source>
</evidence>
<dbReference type="Pfam" id="PF13185">
    <property type="entry name" value="GAF_2"/>
    <property type="match status" value="1"/>
</dbReference>
<dbReference type="SMART" id="SM00267">
    <property type="entry name" value="GGDEF"/>
    <property type="match status" value="1"/>
</dbReference>
<dbReference type="Pfam" id="PF00990">
    <property type="entry name" value="GGDEF"/>
    <property type="match status" value="1"/>
</dbReference>
<dbReference type="InterPro" id="IPR001633">
    <property type="entry name" value="EAL_dom"/>
</dbReference>
<evidence type="ECO:0000256" key="1">
    <source>
        <dbReference type="ARBA" id="ARBA00001946"/>
    </source>
</evidence>
<dbReference type="Gene3D" id="3.20.20.450">
    <property type="entry name" value="EAL domain"/>
    <property type="match status" value="1"/>
</dbReference>
<dbReference type="InterPro" id="IPR035919">
    <property type="entry name" value="EAL_sf"/>
</dbReference>
<dbReference type="Pfam" id="PF13492">
    <property type="entry name" value="GAF_3"/>
    <property type="match status" value="1"/>
</dbReference>
<dbReference type="SMART" id="SM00052">
    <property type="entry name" value="EAL"/>
    <property type="match status" value="1"/>
</dbReference>
<dbReference type="SUPFAM" id="SSF55781">
    <property type="entry name" value="GAF domain-like"/>
    <property type="match status" value="2"/>
</dbReference>
<dbReference type="RefSeq" id="WP_053046624.1">
    <property type="nucleotide sequence ID" value="NZ_CP059733.1"/>
</dbReference>
<dbReference type="SUPFAM" id="SSF55073">
    <property type="entry name" value="Nucleotide cyclase"/>
    <property type="match status" value="1"/>
</dbReference>
<keyword evidence="2" id="KW-0175">Coiled coil</keyword>
<feature type="domain" description="EAL" evidence="3">
    <location>
        <begin position="579"/>
        <end position="834"/>
    </location>
</feature>
<feature type="coiled-coil region" evidence="2">
    <location>
        <begin position="367"/>
        <end position="401"/>
    </location>
</feature>
<dbReference type="KEGG" id="tvd:SG34_000535"/>